<organism evidence="4">
    <name type="scientific">Echinostoma caproni</name>
    <dbReference type="NCBI Taxonomy" id="27848"/>
    <lineage>
        <taxon>Eukaryota</taxon>
        <taxon>Metazoa</taxon>
        <taxon>Spiralia</taxon>
        <taxon>Lophotrochozoa</taxon>
        <taxon>Platyhelminthes</taxon>
        <taxon>Trematoda</taxon>
        <taxon>Digenea</taxon>
        <taxon>Plagiorchiida</taxon>
        <taxon>Echinostomata</taxon>
        <taxon>Echinostomatoidea</taxon>
        <taxon>Echinostomatidae</taxon>
        <taxon>Echinostoma</taxon>
    </lineage>
</organism>
<evidence type="ECO:0000313" key="2">
    <source>
        <dbReference type="EMBL" id="VDP80303.1"/>
    </source>
</evidence>
<evidence type="ECO:0000313" key="4">
    <source>
        <dbReference type="WBParaSite" id="ECPE_0000716601-mRNA-1"/>
    </source>
</evidence>
<reference evidence="2 3" key="2">
    <citation type="submission" date="2018-11" db="EMBL/GenBank/DDBJ databases">
        <authorList>
            <consortium name="Pathogen Informatics"/>
        </authorList>
    </citation>
    <scope>NUCLEOTIDE SEQUENCE [LARGE SCALE GENOMIC DNA]</scope>
    <source>
        <strain evidence="2 3">Egypt</strain>
    </source>
</reference>
<keyword evidence="3" id="KW-1185">Reference proteome</keyword>
<evidence type="ECO:0000313" key="3">
    <source>
        <dbReference type="Proteomes" id="UP000272942"/>
    </source>
</evidence>
<dbReference type="Proteomes" id="UP000272942">
    <property type="component" value="Unassembled WGS sequence"/>
</dbReference>
<dbReference type="WBParaSite" id="ECPE_0000716601-mRNA-1">
    <property type="protein sequence ID" value="ECPE_0000716601-mRNA-1"/>
    <property type="gene ID" value="ECPE_0000716601"/>
</dbReference>
<accession>A0A183AJL5</accession>
<feature type="region of interest" description="Disordered" evidence="1">
    <location>
        <begin position="1"/>
        <end position="21"/>
    </location>
</feature>
<name>A0A183AJL5_9TREM</name>
<dbReference type="AlphaFoldDB" id="A0A183AJL5"/>
<sequence length="92" mass="10578">MDAPTSFSAQPPPLDAPFATRLPRSRLDGEDLRILCNLRILFERITFLLFDTIHRDDDDGEDESGVADKDNDVHGLDNRTKQFNQYYESSNF</sequence>
<gene>
    <name evidence="2" type="ORF">ECPE_LOCUS7150</name>
</gene>
<protein>
    <submittedName>
        <fullName evidence="2 4">Uncharacterized protein</fullName>
    </submittedName>
</protein>
<dbReference type="EMBL" id="UZAN01044227">
    <property type="protein sequence ID" value="VDP80303.1"/>
    <property type="molecule type" value="Genomic_DNA"/>
</dbReference>
<feature type="region of interest" description="Disordered" evidence="1">
    <location>
        <begin position="56"/>
        <end position="80"/>
    </location>
</feature>
<proteinExistence type="predicted"/>
<evidence type="ECO:0000256" key="1">
    <source>
        <dbReference type="SAM" id="MobiDB-lite"/>
    </source>
</evidence>
<feature type="compositionally biased region" description="Basic and acidic residues" evidence="1">
    <location>
        <begin position="66"/>
        <end position="80"/>
    </location>
</feature>
<reference evidence="4" key="1">
    <citation type="submission" date="2016-06" db="UniProtKB">
        <authorList>
            <consortium name="WormBaseParasite"/>
        </authorList>
    </citation>
    <scope>IDENTIFICATION</scope>
</reference>